<accession>A0A1F5VI39</accession>
<dbReference type="EMBL" id="MFGW01000168">
    <property type="protein sequence ID" value="OGF63137.1"/>
    <property type="molecule type" value="Genomic_DNA"/>
</dbReference>
<protein>
    <recommendedName>
        <fullName evidence="4">DUF4919 domain-containing protein</fullName>
    </recommendedName>
</protein>
<dbReference type="AlphaFoldDB" id="A0A1F5VI39"/>
<feature type="signal peptide" evidence="1">
    <location>
        <begin position="1"/>
        <end position="19"/>
    </location>
</feature>
<organism evidence="2 3">
    <name type="scientific">Candidatus Fischerbacteria bacterium RBG_13_37_8</name>
    <dbReference type="NCBI Taxonomy" id="1817863"/>
    <lineage>
        <taxon>Bacteria</taxon>
        <taxon>Candidatus Fischeribacteriota</taxon>
    </lineage>
</organism>
<comment type="caution">
    <text evidence="2">The sequence shown here is derived from an EMBL/GenBank/DDBJ whole genome shotgun (WGS) entry which is preliminary data.</text>
</comment>
<evidence type="ECO:0000313" key="3">
    <source>
        <dbReference type="Proteomes" id="UP000178943"/>
    </source>
</evidence>
<gene>
    <name evidence="2" type="ORF">A2Y62_07565</name>
</gene>
<reference evidence="2 3" key="1">
    <citation type="journal article" date="2016" name="Nat. Commun.">
        <title>Thousands of microbial genomes shed light on interconnected biogeochemical processes in an aquifer system.</title>
        <authorList>
            <person name="Anantharaman K."/>
            <person name="Brown C.T."/>
            <person name="Hug L.A."/>
            <person name="Sharon I."/>
            <person name="Castelle C.J."/>
            <person name="Probst A.J."/>
            <person name="Thomas B.C."/>
            <person name="Singh A."/>
            <person name="Wilkins M.J."/>
            <person name="Karaoz U."/>
            <person name="Brodie E.L."/>
            <person name="Williams K.H."/>
            <person name="Hubbard S.S."/>
            <person name="Banfield J.F."/>
        </authorList>
    </citation>
    <scope>NUCLEOTIDE SEQUENCE [LARGE SCALE GENOMIC DNA]</scope>
</reference>
<name>A0A1F5VI39_9BACT</name>
<keyword evidence="1" id="KW-0732">Signal</keyword>
<feature type="chain" id="PRO_5009521974" description="DUF4919 domain-containing protein" evidence="1">
    <location>
        <begin position="20"/>
        <end position="270"/>
    </location>
</feature>
<evidence type="ECO:0000313" key="2">
    <source>
        <dbReference type="EMBL" id="OGF63137.1"/>
    </source>
</evidence>
<sequence length="270" mass="31313">MIKHFPVLFMIFICSICVAAEDKIIKQFENAFNEANPQAKIETYIKIAKELNIKAISERAYYLSERCCKDNSFWGSAKDEMARLEIELAAAIANKYKSGIDYLMRHINLAELEWGDIHITDLDCDDKQEIFIFNIGYNKFFYEDANKQIHDYVLTRESDLNFCYAKILKLYDVKRDEENRIAALIQSNEGQGHGSGKTMLITVEKGKLVKLFESVGTDSEGCQLQESKAELSDKEQLICIEQVSYNELYWPVIYEWTDNTFKENSLNHKD</sequence>
<proteinExistence type="predicted"/>
<dbReference type="Proteomes" id="UP000178943">
    <property type="component" value="Unassembled WGS sequence"/>
</dbReference>
<evidence type="ECO:0000256" key="1">
    <source>
        <dbReference type="SAM" id="SignalP"/>
    </source>
</evidence>
<evidence type="ECO:0008006" key="4">
    <source>
        <dbReference type="Google" id="ProtNLM"/>
    </source>
</evidence>